<feature type="transmembrane region" description="Helical" evidence="1">
    <location>
        <begin position="6"/>
        <end position="23"/>
    </location>
</feature>
<dbReference type="EMBL" id="CM004389">
    <property type="protein sequence ID" value="OAY55502.1"/>
    <property type="molecule type" value="Genomic_DNA"/>
</dbReference>
<reference evidence="2" key="1">
    <citation type="submission" date="2016-02" db="EMBL/GenBank/DDBJ databases">
        <title>WGS assembly of Manihot esculenta.</title>
        <authorList>
            <person name="Bredeson J.V."/>
            <person name="Prochnik S.E."/>
            <person name="Lyons J.B."/>
            <person name="Schmutz J."/>
            <person name="Grimwood J."/>
            <person name="Vrebalov J."/>
            <person name="Bart R.S."/>
            <person name="Amuge T."/>
            <person name="Ferguson M.E."/>
            <person name="Green R."/>
            <person name="Putnam N."/>
            <person name="Stites J."/>
            <person name="Rounsley S."/>
            <person name="Rokhsar D.S."/>
        </authorList>
    </citation>
    <scope>NUCLEOTIDE SEQUENCE [LARGE SCALE GENOMIC DNA]</scope>
    <source>
        <tissue evidence="2">Leaf</tissue>
    </source>
</reference>
<gene>
    <name evidence="2" type="ORF">MANES_03G159400</name>
</gene>
<evidence type="ECO:0000313" key="2">
    <source>
        <dbReference type="EMBL" id="OAY55502.1"/>
    </source>
</evidence>
<keyword evidence="1" id="KW-0812">Transmembrane</keyword>
<sequence length="36" mass="4144">MCPLVPPLFFPCLTIAALPYLILQQYSWANYSSLRI</sequence>
<name>A0A2C9W7X4_MANES</name>
<evidence type="ECO:0000256" key="1">
    <source>
        <dbReference type="SAM" id="Phobius"/>
    </source>
</evidence>
<accession>A0A2C9W7X4</accession>
<proteinExistence type="predicted"/>
<protein>
    <submittedName>
        <fullName evidence="2">Uncharacterized protein</fullName>
    </submittedName>
</protein>
<keyword evidence="1" id="KW-0472">Membrane</keyword>
<organism evidence="2">
    <name type="scientific">Manihot esculenta</name>
    <name type="common">Cassava</name>
    <name type="synonym">Jatropha manihot</name>
    <dbReference type="NCBI Taxonomy" id="3983"/>
    <lineage>
        <taxon>Eukaryota</taxon>
        <taxon>Viridiplantae</taxon>
        <taxon>Streptophyta</taxon>
        <taxon>Embryophyta</taxon>
        <taxon>Tracheophyta</taxon>
        <taxon>Spermatophyta</taxon>
        <taxon>Magnoliopsida</taxon>
        <taxon>eudicotyledons</taxon>
        <taxon>Gunneridae</taxon>
        <taxon>Pentapetalae</taxon>
        <taxon>rosids</taxon>
        <taxon>fabids</taxon>
        <taxon>Malpighiales</taxon>
        <taxon>Euphorbiaceae</taxon>
        <taxon>Crotonoideae</taxon>
        <taxon>Manihoteae</taxon>
        <taxon>Manihot</taxon>
    </lineage>
</organism>
<keyword evidence="1" id="KW-1133">Transmembrane helix</keyword>
<dbReference type="AlphaFoldDB" id="A0A2C9W7X4"/>